<keyword evidence="4 7" id="KW-0802">TPR repeat</keyword>
<dbReference type="Pfam" id="PF13432">
    <property type="entry name" value="TPR_16"/>
    <property type="match status" value="1"/>
</dbReference>
<sequence length="614" mass="71656">MEDISEKVLFILLKKIIQISFQAQLYTNAHFFSERLCAYFPYSQEAKFYLAKSYYYREQYYATKEILINTNYEPSKYLLAQAYLKLQDFHSASTILETLEYPTDQINTITSESVVIPNKAIVLCLKGISYRKDNQIQKAIKCFKDSLELFPFLWTSYEYLCKLGAEVEAPSDIFNFAKVEDSSIMKQIVEIITRQAIKETIPITMKQALTVSSVLEEKAHNKNTNKIKKKTVVKTKKHVRESTNDSSKGNENETQDISKHCRDTVLNCIKQVLELLIILGSGYLELTQYRLKRSLKHFQKLTSEQFNTGNVLSWVALANFEMANYKEAENFFQKARKLEPYLLDNMEKYSIILWHLKKEVELSYLAHLLTIIDRKAPQTLCSVGNCFSLKQDHDSALKCFKRAIQVDPTFHYAYTLAGHEYLANEDLEKAENFFRQAIRLDARHYNAWYGLGYLFYRQEKYQLAEFHYRKAQKINQGNPLLICYIGMVFQKMNKNQEALTMYNLAQEVAKDNPLIRFRKAHCLTIMKRYKEALEQLLYLKDIIQECNVFFLMGKIYAKLGDTQNALLAYTQAQDYLKPKSSNMVKEAIDQVYEPQTADDIFASVSNDFKIFLDP</sequence>
<dbReference type="SUPFAM" id="SSF48452">
    <property type="entry name" value="TPR-like"/>
    <property type="match status" value="2"/>
</dbReference>
<dbReference type="AlphaFoldDB" id="A0A1Y1WJ48"/>
<gene>
    <name evidence="10" type="ORF">BCR32DRAFT_225378</name>
</gene>
<evidence type="ECO:0000256" key="4">
    <source>
        <dbReference type="ARBA" id="ARBA00022803"/>
    </source>
</evidence>
<dbReference type="PROSITE" id="PS50005">
    <property type="entry name" value="TPR"/>
    <property type="match status" value="5"/>
</dbReference>
<keyword evidence="11" id="KW-1185">Reference proteome</keyword>
<feature type="repeat" description="TPR" evidence="7">
    <location>
        <begin position="445"/>
        <end position="478"/>
    </location>
</feature>
<dbReference type="Pfam" id="PF13181">
    <property type="entry name" value="TPR_8"/>
    <property type="match status" value="1"/>
</dbReference>
<feature type="repeat" description="TPR" evidence="7">
    <location>
        <begin position="120"/>
        <end position="153"/>
    </location>
</feature>
<dbReference type="GO" id="GO:0005737">
    <property type="term" value="C:cytoplasm"/>
    <property type="evidence" value="ECO:0007669"/>
    <property type="project" value="TreeGrafter"/>
</dbReference>
<dbReference type="PANTHER" id="PTHR12558">
    <property type="entry name" value="CELL DIVISION CYCLE 16,23,27"/>
    <property type="match status" value="1"/>
</dbReference>
<proteinExistence type="inferred from homology"/>
<dbReference type="GO" id="GO:0051301">
    <property type="term" value="P:cell division"/>
    <property type="evidence" value="ECO:0007669"/>
    <property type="project" value="UniProtKB-KW"/>
</dbReference>
<keyword evidence="5" id="KW-0131">Cell cycle</keyword>
<evidence type="ECO:0000256" key="7">
    <source>
        <dbReference type="PROSITE-ProRule" id="PRU00339"/>
    </source>
</evidence>
<dbReference type="InterPro" id="IPR011990">
    <property type="entry name" value="TPR-like_helical_dom_sf"/>
</dbReference>
<dbReference type="Pfam" id="PF00515">
    <property type="entry name" value="TPR_1"/>
    <property type="match status" value="1"/>
</dbReference>
<dbReference type="InterPro" id="IPR019734">
    <property type="entry name" value="TPR_rpt"/>
</dbReference>
<dbReference type="GO" id="GO:0031145">
    <property type="term" value="P:anaphase-promoting complex-dependent catabolic process"/>
    <property type="evidence" value="ECO:0007669"/>
    <property type="project" value="TreeGrafter"/>
</dbReference>
<name>A0A1Y1WJ48_9FUNG</name>
<dbReference type="GO" id="GO:0016567">
    <property type="term" value="P:protein ubiquitination"/>
    <property type="evidence" value="ECO:0007669"/>
    <property type="project" value="TreeGrafter"/>
</dbReference>
<dbReference type="GO" id="GO:0005680">
    <property type="term" value="C:anaphase-promoting complex"/>
    <property type="evidence" value="ECO:0007669"/>
    <property type="project" value="InterPro"/>
</dbReference>
<organism evidence="10 11">
    <name type="scientific">Anaeromyces robustus</name>
    <dbReference type="NCBI Taxonomy" id="1754192"/>
    <lineage>
        <taxon>Eukaryota</taxon>
        <taxon>Fungi</taxon>
        <taxon>Fungi incertae sedis</taxon>
        <taxon>Chytridiomycota</taxon>
        <taxon>Chytridiomycota incertae sedis</taxon>
        <taxon>Neocallimastigomycetes</taxon>
        <taxon>Neocallimastigales</taxon>
        <taxon>Neocallimastigaceae</taxon>
        <taxon>Anaeromyces</taxon>
    </lineage>
</organism>
<evidence type="ECO:0000256" key="8">
    <source>
        <dbReference type="SAM" id="MobiDB-lite"/>
    </source>
</evidence>
<evidence type="ECO:0000259" key="9">
    <source>
        <dbReference type="Pfam" id="PF04049"/>
    </source>
</evidence>
<evidence type="ECO:0000256" key="6">
    <source>
        <dbReference type="ARBA" id="ARBA00038210"/>
    </source>
</evidence>
<evidence type="ECO:0000256" key="1">
    <source>
        <dbReference type="ARBA" id="ARBA00022618"/>
    </source>
</evidence>
<evidence type="ECO:0000256" key="5">
    <source>
        <dbReference type="ARBA" id="ARBA00023306"/>
    </source>
</evidence>
<feature type="domain" description="Cdc23" evidence="9">
    <location>
        <begin position="118"/>
        <end position="207"/>
    </location>
</feature>
<dbReference type="SMART" id="SM00028">
    <property type="entry name" value="TPR"/>
    <property type="match status" value="7"/>
</dbReference>
<keyword evidence="3" id="KW-0833">Ubl conjugation pathway</keyword>
<protein>
    <submittedName>
        <fullName evidence="10">TPR-like protein</fullName>
    </submittedName>
</protein>
<dbReference type="PANTHER" id="PTHR12558:SF13">
    <property type="entry name" value="CELL DIVISION CYCLE PROTEIN 27 HOMOLOG"/>
    <property type="match status" value="1"/>
</dbReference>
<dbReference type="InterPro" id="IPR007192">
    <property type="entry name" value="APC8"/>
</dbReference>
<dbReference type="OrthoDB" id="10248520at2759"/>
<evidence type="ECO:0000256" key="2">
    <source>
        <dbReference type="ARBA" id="ARBA00022776"/>
    </source>
</evidence>
<dbReference type="GO" id="GO:0007091">
    <property type="term" value="P:metaphase/anaphase transition of mitotic cell cycle"/>
    <property type="evidence" value="ECO:0007669"/>
    <property type="project" value="TreeGrafter"/>
</dbReference>
<comment type="similarity">
    <text evidence="6">Belongs to the APC3/CDC27 family.</text>
</comment>
<feature type="region of interest" description="Disordered" evidence="8">
    <location>
        <begin position="234"/>
        <end position="256"/>
    </location>
</feature>
<dbReference type="Pfam" id="PF04049">
    <property type="entry name" value="ANAPC8"/>
    <property type="match status" value="1"/>
</dbReference>
<dbReference type="STRING" id="1754192.A0A1Y1WJ48"/>
<dbReference type="EMBL" id="MCFG01000383">
    <property type="protein sequence ID" value="ORX73513.1"/>
    <property type="molecule type" value="Genomic_DNA"/>
</dbReference>
<reference evidence="10 11" key="1">
    <citation type="submission" date="2016-08" db="EMBL/GenBank/DDBJ databases">
        <title>A Parts List for Fungal Cellulosomes Revealed by Comparative Genomics.</title>
        <authorList>
            <consortium name="DOE Joint Genome Institute"/>
            <person name="Haitjema C.H."/>
            <person name="Gilmore S.P."/>
            <person name="Henske J.K."/>
            <person name="Solomon K.V."/>
            <person name="De Groot R."/>
            <person name="Kuo A."/>
            <person name="Mondo S.J."/>
            <person name="Salamov A.A."/>
            <person name="Labutti K."/>
            <person name="Zhao Z."/>
            <person name="Chiniquy J."/>
            <person name="Barry K."/>
            <person name="Brewer H.M."/>
            <person name="Purvine S.O."/>
            <person name="Wright A.T."/>
            <person name="Boxma B."/>
            <person name="Van Alen T."/>
            <person name="Hackstein J.H."/>
            <person name="Baker S.E."/>
            <person name="Grigoriev I.V."/>
            <person name="O'Malley M.A."/>
        </authorList>
    </citation>
    <scope>NUCLEOTIDE SEQUENCE [LARGE SCALE GENOMIC DNA]</scope>
    <source>
        <strain evidence="10 11">S4</strain>
    </source>
</reference>
<evidence type="ECO:0000313" key="11">
    <source>
        <dbReference type="Proteomes" id="UP000193944"/>
    </source>
</evidence>
<accession>A0A1Y1WJ48</accession>
<comment type="caution">
    <text evidence="10">The sequence shown here is derived from an EMBL/GenBank/DDBJ whole genome shotgun (WGS) entry which is preliminary data.</text>
</comment>
<feature type="repeat" description="TPR" evidence="7">
    <location>
        <begin position="377"/>
        <end position="410"/>
    </location>
</feature>
<dbReference type="Gene3D" id="1.25.40.10">
    <property type="entry name" value="Tetratricopeptide repeat domain"/>
    <property type="match status" value="4"/>
</dbReference>
<evidence type="ECO:0000313" key="10">
    <source>
        <dbReference type="EMBL" id="ORX73513.1"/>
    </source>
</evidence>
<dbReference type="Proteomes" id="UP000193944">
    <property type="component" value="Unassembled WGS sequence"/>
</dbReference>
<feature type="compositionally biased region" description="Basic and acidic residues" evidence="8">
    <location>
        <begin position="240"/>
        <end position="256"/>
    </location>
</feature>
<evidence type="ECO:0000256" key="3">
    <source>
        <dbReference type="ARBA" id="ARBA00022786"/>
    </source>
</evidence>
<feature type="repeat" description="TPR" evidence="7">
    <location>
        <begin position="411"/>
        <end position="444"/>
    </location>
</feature>
<keyword evidence="2" id="KW-0498">Mitosis</keyword>
<feature type="repeat" description="TPR" evidence="7">
    <location>
        <begin position="309"/>
        <end position="342"/>
    </location>
</feature>
<dbReference type="Pfam" id="PF12895">
    <property type="entry name" value="ANAPC3"/>
    <property type="match status" value="1"/>
</dbReference>
<keyword evidence="1" id="KW-0132">Cell division</keyword>
<reference evidence="10 11" key="2">
    <citation type="submission" date="2016-08" db="EMBL/GenBank/DDBJ databases">
        <title>Pervasive Adenine N6-methylation of Active Genes in Fungi.</title>
        <authorList>
            <consortium name="DOE Joint Genome Institute"/>
            <person name="Mondo S.J."/>
            <person name="Dannebaum R.O."/>
            <person name="Kuo R.C."/>
            <person name="Labutti K."/>
            <person name="Haridas S."/>
            <person name="Kuo A."/>
            <person name="Salamov A."/>
            <person name="Ahrendt S.R."/>
            <person name="Lipzen A."/>
            <person name="Sullivan W."/>
            <person name="Andreopoulos W.B."/>
            <person name="Clum A."/>
            <person name="Lindquist E."/>
            <person name="Daum C."/>
            <person name="Ramamoorthy G.K."/>
            <person name="Gryganskyi A."/>
            <person name="Culley D."/>
            <person name="Magnuson J.K."/>
            <person name="James T.Y."/>
            <person name="O'Malley M.A."/>
            <person name="Stajich J.E."/>
            <person name="Spatafora J.W."/>
            <person name="Visel A."/>
            <person name="Grigoriev I.V."/>
        </authorList>
    </citation>
    <scope>NUCLEOTIDE SEQUENCE [LARGE SCALE GENOMIC DNA]</scope>
    <source>
        <strain evidence="10 11">S4</strain>
    </source>
</reference>